<proteinExistence type="predicted"/>
<dbReference type="PROSITE" id="PS51733">
    <property type="entry name" value="BPL_LPL_CATALYTIC"/>
    <property type="match status" value="1"/>
</dbReference>
<organism evidence="4 5">
    <name type="scientific">Glycomyces terrestris</name>
    <dbReference type="NCBI Taxonomy" id="2493553"/>
    <lineage>
        <taxon>Bacteria</taxon>
        <taxon>Bacillati</taxon>
        <taxon>Actinomycetota</taxon>
        <taxon>Actinomycetes</taxon>
        <taxon>Glycomycetales</taxon>
        <taxon>Glycomycetaceae</taxon>
        <taxon>Glycomyces</taxon>
    </lineage>
</organism>
<keyword evidence="5" id="KW-1185">Reference proteome</keyword>
<evidence type="ECO:0000313" key="4">
    <source>
        <dbReference type="EMBL" id="RRS01292.1"/>
    </source>
</evidence>
<gene>
    <name evidence="4" type="ORF">EIW28_00475</name>
</gene>
<feature type="domain" description="BPL/LPL catalytic" evidence="3">
    <location>
        <begin position="1"/>
        <end position="115"/>
    </location>
</feature>
<reference evidence="4 5" key="1">
    <citation type="submission" date="2018-12" db="EMBL/GenBank/DDBJ databases">
        <title>Glycomyces sp. YIM 121974 draft genome.</title>
        <authorList>
            <person name="Li Q."/>
        </authorList>
    </citation>
    <scope>NUCLEOTIDE SEQUENCE [LARGE SCALE GENOMIC DNA]</scope>
    <source>
        <strain evidence="4 5">YIM 121974</strain>
    </source>
</reference>
<keyword evidence="2" id="KW-0812">Transmembrane</keyword>
<dbReference type="EMBL" id="RSEB01000001">
    <property type="protein sequence ID" value="RRS01292.1"/>
    <property type="molecule type" value="Genomic_DNA"/>
</dbReference>
<protein>
    <recommendedName>
        <fullName evidence="3">BPL/LPL catalytic domain-containing protein</fullName>
    </recommendedName>
</protein>
<evidence type="ECO:0000313" key="5">
    <source>
        <dbReference type="Proteomes" id="UP000277256"/>
    </source>
</evidence>
<dbReference type="RefSeq" id="WP_125245770.1">
    <property type="nucleotide sequence ID" value="NZ_RSEB01000001.1"/>
</dbReference>
<name>A0A426V352_9ACTN</name>
<dbReference type="AlphaFoldDB" id="A0A426V352"/>
<evidence type="ECO:0000256" key="2">
    <source>
        <dbReference type="SAM" id="Phobius"/>
    </source>
</evidence>
<keyword evidence="2" id="KW-1133">Transmembrane helix</keyword>
<keyword evidence="2" id="KW-0472">Membrane</keyword>
<accession>A0A426V352</accession>
<feature type="transmembrane region" description="Helical" evidence="2">
    <location>
        <begin position="42"/>
        <end position="65"/>
    </location>
</feature>
<sequence length="469" mass="49041">MNSYEDTLALLRGTTEHLDAGAPDIDVDLIVREGYRARRRRSAALGGAVAAGVAAVAAVLALSLAGLPVEDRVPAGGVDDPETAGYPFEPDEEFGTDEERAQLDDAAATAFGTLLAEAGLTAAGEEPEFGFGSVQTPGNYGQTWLRSFVSQILPEGGQAPEDTVLRIEALLPGGWTPEPGPATEQVFPQHLISASGAPWYDGADWTDELTTTELEDGRTLYAVDHECAYEAAVAYPNGTGLRVVWDMGCHGPEPEYAIAMEDFTAAVEAMPEFDFDTTGLAPVGDLVEVPAGWTHDPEWEDAAEPDALSTMEAAGTALSGVHPDGVLGAATAVQLGETGYGAVVTRAYTAAGQYPGADGDVGFDLTYYLPGGWIPGVADLVERGPFPVVCREGFTCTQATDDDGTLWVFAEGPAGVNWLEVVRFDPDGWAVGAFTQADAPVGADELGDLLRSMPAPVYDADAVPAIPAD</sequence>
<evidence type="ECO:0000259" key="3">
    <source>
        <dbReference type="PROSITE" id="PS51733"/>
    </source>
</evidence>
<dbReference type="InterPro" id="IPR004143">
    <property type="entry name" value="BPL_LPL_catalytic"/>
</dbReference>
<comment type="caution">
    <text evidence="4">The sequence shown here is derived from an EMBL/GenBank/DDBJ whole genome shotgun (WGS) entry which is preliminary data.</text>
</comment>
<feature type="region of interest" description="Disordered" evidence="1">
    <location>
        <begin position="73"/>
        <end position="97"/>
    </location>
</feature>
<dbReference type="OrthoDB" id="5189934at2"/>
<evidence type="ECO:0000256" key="1">
    <source>
        <dbReference type="SAM" id="MobiDB-lite"/>
    </source>
</evidence>
<dbReference type="Proteomes" id="UP000277256">
    <property type="component" value="Unassembled WGS sequence"/>
</dbReference>